<evidence type="ECO:0000313" key="3">
    <source>
        <dbReference type="Proteomes" id="UP001066276"/>
    </source>
</evidence>
<feature type="compositionally biased region" description="Gly residues" evidence="1">
    <location>
        <begin position="34"/>
        <end position="53"/>
    </location>
</feature>
<keyword evidence="3" id="KW-1185">Reference proteome</keyword>
<name>A0AAV7UK28_PLEWA</name>
<feature type="compositionally biased region" description="Gly residues" evidence="1">
    <location>
        <begin position="9"/>
        <end position="19"/>
    </location>
</feature>
<protein>
    <recommendedName>
        <fullName evidence="4">Collagen alpha-1(I) chain-like</fullName>
    </recommendedName>
</protein>
<dbReference type="AlphaFoldDB" id="A0AAV7UK28"/>
<accession>A0AAV7UK28</accession>
<evidence type="ECO:0000313" key="2">
    <source>
        <dbReference type="EMBL" id="KAJ1189193.1"/>
    </source>
</evidence>
<feature type="region of interest" description="Disordered" evidence="1">
    <location>
        <begin position="1"/>
        <end position="236"/>
    </location>
</feature>
<proteinExistence type="predicted"/>
<comment type="caution">
    <text evidence="2">The sequence shown here is derived from an EMBL/GenBank/DDBJ whole genome shotgun (WGS) entry which is preliminary data.</text>
</comment>
<evidence type="ECO:0000256" key="1">
    <source>
        <dbReference type="SAM" id="MobiDB-lite"/>
    </source>
</evidence>
<dbReference type="Proteomes" id="UP001066276">
    <property type="component" value="Chromosome 3_1"/>
</dbReference>
<dbReference type="EMBL" id="JANPWB010000005">
    <property type="protein sequence ID" value="KAJ1189193.1"/>
    <property type="molecule type" value="Genomic_DNA"/>
</dbReference>
<evidence type="ECO:0008006" key="4">
    <source>
        <dbReference type="Google" id="ProtNLM"/>
    </source>
</evidence>
<feature type="compositionally biased region" description="Low complexity" evidence="1">
    <location>
        <begin position="139"/>
        <end position="151"/>
    </location>
</feature>
<feature type="compositionally biased region" description="Basic residues" evidence="1">
    <location>
        <begin position="194"/>
        <end position="212"/>
    </location>
</feature>
<feature type="compositionally biased region" description="Low complexity" evidence="1">
    <location>
        <begin position="54"/>
        <end position="84"/>
    </location>
</feature>
<reference evidence="2" key="1">
    <citation type="journal article" date="2022" name="bioRxiv">
        <title>Sequencing and chromosome-scale assembly of the giantPleurodeles waltlgenome.</title>
        <authorList>
            <person name="Brown T."/>
            <person name="Elewa A."/>
            <person name="Iarovenko S."/>
            <person name="Subramanian E."/>
            <person name="Araus A.J."/>
            <person name="Petzold A."/>
            <person name="Susuki M."/>
            <person name="Suzuki K.-i.T."/>
            <person name="Hayashi T."/>
            <person name="Toyoda A."/>
            <person name="Oliveira C."/>
            <person name="Osipova E."/>
            <person name="Leigh N.D."/>
            <person name="Simon A."/>
            <person name="Yun M.H."/>
        </authorList>
    </citation>
    <scope>NUCLEOTIDE SEQUENCE</scope>
    <source>
        <strain evidence="2">20211129_DDA</strain>
        <tissue evidence="2">Liver</tissue>
    </source>
</reference>
<gene>
    <name evidence="2" type="ORF">NDU88_005944</name>
</gene>
<organism evidence="2 3">
    <name type="scientific">Pleurodeles waltl</name>
    <name type="common">Iberian ribbed newt</name>
    <dbReference type="NCBI Taxonomy" id="8319"/>
    <lineage>
        <taxon>Eukaryota</taxon>
        <taxon>Metazoa</taxon>
        <taxon>Chordata</taxon>
        <taxon>Craniata</taxon>
        <taxon>Vertebrata</taxon>
        <taxon>Euteleostomi</taxon>
        <taxon>Amphibia</taxon>
        <taxon>Batrachia</taxon>
        <taxon>Caudata</taxon>
        <taxon>Salamandroidea</taxon>
        <taxon>Salamandridae</taxon>
        <taxon>Pleurodelinae</taxon>
        <taxon>Pleurodeles</taxon>
    </lineage>
</organism>
<sequence length="341" mass="33714">MKVLAAEAGGSGNRGGRGGPVRARRGRGRPAAGGAPGRGRGRGAVAGGPGVELGPGTPVTAALAAAVEPPARGKGRGAASAGPGESQEQSPGVPGSAGMVTAAPRGPPSRSRGRGAGAAGLPRDSPGQDHGTAEAGSQAPGHPGEAPGPAGARKDSVEAGTAHSWTGAPRGRPSRGRGRGAAGVMMLCPPGRGRGSRGRPSSRARGLGRGRGRGAAPPAEVETAGGQQEPLGRGEGTVPVDHELHCAVLLGREKGYPADCGIHRRFISEAGDPAAGSRGLGGRLNAGYNEFENQSAWLVDAITPHRVGLIPPLLSRLFQRSCRATRSCTSFSNGDGAEIGA</sequence>